<reference evidence="4 5" key="1">
    <citation type="submission" date="2017-11" db="EMBL/GenBank/DDBJ databases">
        <title>De-novo sequencing of pomegranate (Punica granatum L.) genome.</title>
        <authorList>
            <person name="Akparov Z."/>
            <person name="Amiraslanov A."/>
            <person name="Hajiyeva S."/>
            <person name="Abbasov M."/>
            <person name="Kaur K."/>
            <person name="Hamwieh A."/>
            <person name="Solovyev V."/>
            <person name="Salamov A."/>
            <person name="Braich B."/>
            <person name="Kosarev P."/>
            <person name="Mahmoud A."/>
            <person name="Hajiyev E."/>
            <person name="Babayeva S."/>
            <person name="Izzatullayeva V."/>
            <person name="Mammadov A."/>
            <person name="Mammadov A."/>
            <person name="Sharifova S."/>
            <person name="Ojaghi J."/>
            <person name="Eynullazada K."/>
            <person name="Bayramov B."/>
            <person name="Abdulazimova A."/>
            <person name="Shahmuradov I."/>
        </authorList>
    </citation>
    <scope>NUCLEOTIDE SEQUENCE [LARGE SCALE GENOMIC DNA]</scope>
    <source>
        <strain evidence="5">cv. AG2017</strain>
        <tissue evidence="4">Leaf</tissue>
    </source>
</reference>
<dbReference type="InterPro" id="IPR037144">
    <property type="entry name" value="Peptidase_M1_pepN_C_sf"/>
</dbReference>
<protein>
    <recommendedName>
        <fullName evidence="6">Peptidase M1 alanyl aminopeptidase C-terminal domain-containing protein</fullName>
    </recommendedName>
</protein>
<dbReference type="GO" id="GO:0009507">
    <property type="term" value="C:chloroplast"/>
    <property type="evidence" value="ECO:0007669"/>
    <property type="project" value="TreeGrafter"/>
</dbReference>
<dbReference type="STRING" id="22663.A0A2I0JCP3"/>
<feature type="domain" description="Peptidase M1 alanyl aminopeptidase Ig-like fold" evidence="2">
    <location>
        <begin position="41"/>
        <end position="155"/>
    </location>
</feature>
<dbReference type="InterPro" id="IPR035414">
    <property type="entry name" value="Peptidase_M1_pepN_Ig-like"/>
</dbReference>
<keyword evidence="1" id="KW-0378">Hydrolase</keyword>
<dbReference type="Gene3D" id="1.25.50.10">
    <property type="entry name" value="Peptidase M1, alanyl aminopeptidase, C-terminal domain"/>
    <property type="match status" value="1"/>
</dbReference>
<dbReference type="Gene3D" id="1.10.390.10">
    <property type="entry name" value="Neutral Protease Domain 2"/>
    <property type="match status" value="1"/>
</dbReference>
<sequence length="481" mass="53863">MDLYFQRHDGQAVTCEDFFAAMRDANGADFCNFLLWYSQAGTPSVKVISSYNADAHTFSLKFSQDVPPTPGQPVKEPMFIPVAVGLLDSSGKEMPLTSVYHNGALQSLASNGGPVYSTVLRVTKREEEFVLSDINERPIPSLLRNFSAPIRLETDLTDSDLFFLLAHDSDEFNRWEAGQVLARKLMLSLVSDFQQSKPLVLNQKFVHGLRSMLCDSSLDKEFISKAITLPGEGEIMDMMDIADPDAVHAVRTFIRKQLAQELKTELLSTIESNRSSDEYVFDHPSMARRALKNIALAYLAALEDPELTELALCEYRNATNMTEQFAALAAIAQNPGQNRDDVLADFYKKWQHDFLVVNKWFALQAMSDVPGNVENVRKLLNHPAFDLRNPNKVYSLVGGFCGSPVNFHSKDGSGYKFLGELVVQLDKINPQVASRMVSAFSRWRRYDETRQKLAKAQLEMIMSTNGLSENVFEIASKSLAA</sequence>
<evidence type="ECO:0000256" key="1">
    <source>
        <dbReference type="ARBA" id="ARBA00022438"/>
    </source>
</evidence>
<proteinExistence type="predicted"/>
<dbReference type="EMBL" id="PGOL01001817">
    <property type="protein sequence ID" value="PKI54014.1"/>
    <property type="molecule type" value="Genomic_DNA"/>
</dbReference>
<dbReference type="PANTHER" id="PTHR46322">
    <property type="entry name" value="PUROMYCIN-SENSITIVE AMINOPEPTIDASE"/>
    <property type="match status" value="1"/>
</dbReference>
<dbReference type="InterPro" id="IPR024601">
    <property type="entry name" value="Peptidase_M1_pepN_C"/>
</dbReference>
<dbReference type="InterPro" id="IPR012779">
    <property type="entry name" value="Peptidase_M1_pepN"/>
</dbReference>
<evidence type="ECO:0000313" key="5">
    <source>
        <dbReference type="Proteomes" id="UP000233551"/>
    </source>
</evidence>
<organism evidence="4 5">
    <name type="scientific">Punica granatum</name>
    <name type="common">Pomegranate</name>
    <dbReference type="NCBI Taxonomy" id="22663"/>
    <lineage>
        <taxon>Eukaryota</taxon>
        <taxon>Viridiplantae</taxon>
        <taxon>Streptophyta</taxon>
        <taxon>Embryophyta</taxon>
        <taxon>Tracheophyta</taxon>
        <taxon>Spermatophyta</taxon>
        <taxon>Magnoliopsida</taxon>
        <taxon>eudicotyledons</taxon>
        <taxon>Gunneridae</taxon>
        <taxon>Pentapetalae</taxon>
        <taxon>rosids</taxon>
        <taxon>malvids</taxon>
        <taxon>Myrtales</taxon>
        <taxon>Lythraceae</taxon>
        <taxon>Punica</taxon>
    </lineage>
</organism>
<dbReference type="AlphaFoldDB" id="A0A2I0JCP3"/>
<evidence type="ECO:0000259" key="3">
    <source>
        <dbReference type="Pfam" id="PF17432"/>
    </source>
</evidence>
<keyword evidence="1" id="KW-0031">Aminopeptidase</keyword>
<comment type="caution">
    <text evidence="4">The sequence shown here is derived from an EMBL/GenBank/DDBJ whole genome shotgun (WGS) entry which is preliminary data.</text>
</comment>
<dbReference type="Pfam" id="PF17432">
    <property type="entry name" value="DUF3458_C"/>
    <property type="match status" value="1"/>
</dbReference>
<accession>A0A2I0JCP3</accession>
<evidence type="ECO:0000259" key="2">
    <source>
        <dbReference type="Pfam" id="PF11940"/>
    </source>
</evidence>
<dbReference type="Proteomes" id="UP000233551">
    <property type="component" value="Unassembled WGS sequence"/>
</dbReference>
<keyword evidence="1" id="KW-0645">Protease</keyword>
<gene>
    <name evidence="4" type="ORF">CRG98_025625</name>
</gene>
<dbReference type="Pfam" id="PF11940">
    <property type="entry name" value="DUF3458"/>
    <property type="match status" value="1"/>
</dbReference>
<dbReference type="GO" id="GO:0004177">
    <property type="term" value="F:aminopeptidase activity"/>
    <property type="evidence" value="ECO:0007669"/>
    <property type="project" value="UniProtKB-KW"/>
</dbReference>
<evidence type="ECO:0000313" key="4">
    <source>
        <dbReference type="EMBL" id="PKI54014.1"/>
    </source>
</evidence>
<dbReference type="FunFam" id="1.25.50.10:FF:000002">
    <property type="entry name" value="Puromycin-sensitive aminopeptidase"/>
    <property type="match status" value="1"/>
</dbReference>
<dbReference type="FunFam" id="2.60.40.1840:FF:000001">
    <property type="entry name" value="Aminopeptidase N"/>
    <property type="match status" value="1"/>
</dbReference>
<name>A0A2I0JCP3_PUNGR</name>
<feature type="domain" description="Peptidase M1 alanyl aminopeptidase C-terminal" evidence="3">
    <location>
        <begin position="158"/>
        <end position="480"/>
    </location>
</feature>
<dbReference type="InterPro" id="IPR027268">
    <property type="entry name" value="Peptidase_M4/M1_CTD_sf"/>
</dbReference>
<dbReference type="SUPFAM" id="SSF55486">
    <property type="entry name" value="Metalloproteases ('zincins'), catalytic domain"/>
    <property type="match status" value="1"/>
</dbReference>
<dbReference type="PANTHER" id="PTHR46322:SF1">
    <property type="entry name" value="PUROMYCIN-SENSITIVE AMINOPEPTIDASE"/>
    <property type="match status" value="1"/>
</dbReference>
<dbReference type="Gene3D" id="2.60.40.1840">
    <property type="match status" value="1"/>
</dbReference>
<dbReference type="InterPro" id="IPR038438">
    <property type="entry name" value="PepN_Ig-like_sf"/>
</dbReference>
<dbReference type="GO" id="GO:0008270">
    <property type="term" value="F:zinc ion binding"/>
    <property type="evidence" value="ECO:0007669"/>
    <property type="project" value="InterPro"/>
</dbReference>
<keyword evidence="5" id="KW-1185">Reference proteome</keyword>
<evidence type="ECO:0008006" key="6">
    <source>
        <dbReference type="Google" id="ProtNLM"/>
    </source>
</evidence>